<keyword evidence="2" id="KW-1185">Reference proteome</keyword>
<proteinExistence type="predicted"/>
<accession>A0ABQ0JUM7</accession>
<protein>
    <submittedName>
        <fullName evidence="1">Uncharacterized protein</fullName>
    </submittedName>
</protein>
<evidence type="ECO:0000313" key="2">
    <source>
        <dbReference type="Proteomes" id="UP000032309"/>
    </source>
</evidence>
<comment type="caution">
    <text evidence="1">The sequence shown here is derived from an EMBL/GenBank/DDBJ whole genome shotgun (WGS) entry which is preliminary data.</text>
</comment>
<name>A0ABQ0JUM7_9BACT</name>
<reference evidence="2" key="1">
    <citation type="journal article" date="2015" name="Genome Announc.">
        <title>Draft Genome Sequence of an Anaerobic Ammonium-Oxidizing Bacterium, "Candidatus Brocadia sinica".</title>
        <authorList>
            <person name="Oshiki M."/>
            <person name="Shinyako-Hata K."/>
            <person name="Satoh H."/>
            <person name="Okabe S."/>
        </authorList>
    </citation>
    <scope>NUCLEOTIDE SEQUENCE [LARGE SCALE GENOMIC DNA]</scope>
    <source>
        <strain evidence="2">JPN1</strain>
    </source>
</reference>
<sequence>MVLGGELPYKETDILSNFAIYLNGYLLEISELQKTGKSLRSIKELPGEGGI</sequence>
<dbReference type="Proteomes" id="UP000032309">
    <property type="component" value="Unassembled WGS sequence"/>
</dbReference>
<dbReference type="EMBL" id="BAFN01000001">
    <property type="protein sequence ID" value="GAN32450.1"/>
    <property type="molecule type" value="Genomic_DNA"/>
</dbReference>
<gene>
    <name evidence="1" type="ORF">BROSI_A0964</name>
</gene>
<organism evidence="1 2">
    <name type="scientific">Candidatus Brocadia sinica JPN1</name>
    <dbReference type="NCBI Taxonomy" id="1197129"/>
    <lineage>
        <taxon>Bacteria</taxon>
        <taxon>Pseudomonadati</taxon>
        <taxon>Planctomycetota</taxon>
        <taxon>Candidatus Brocadiia</taxon>
        <taxon>Candidatus Brocadiales</taxon>
        <taxon>Candidatus Brocadiaceae</taxon>
        <taxon>Candidatus Brocadia</taxon>
    </lineage>
</organism>
<evidence type="ECO:0000313" key="1">
    <source>
        <dbReference type="EMBL" id="GAN32450.1"/>
    </source>
</evidence>